<feature type="compositionally biased region" description="Basic and acidic residues" evidence="1">
    <location>
        <begin position="566"/>
        <end position="575"/>
    </location>
</feature>
<feature type="compositionally biased region" description="Polar residues" evidence="1">
    <location>
        <begin position="667"/>
        <end position="679"/>
    </location>
</feature>
<feature type="compositionally biased region" description="Polar residues" evidence="1">
    <location>
        <begin position="19"/>
        <end position="29"/>
    </location>
</feature>
<feature type="compositionally biased region" description="Polar residues" evidence="1">
    <location>
        <begin position="395"/>
        <end position="410"/>
    </location>
</feature>
<sequence length="726" mass="77499">MDLGNLLEDDGREAAPHQPGSTSQQHIITSSRRLEPTIPHTYSDDSSFTAAGRVVATTAVQPAAQPAAPNVWAGAIARLQTQVSVNTSMLESHRRQVADVEQAVVRLQQEMSQVMHVLQDVRGEVQAITASLSQGGQVASNLQLLATQMSTVDRKAHEVDGAKIQLDLVSNRLRRLEEQGLSSADPSLGASLRESFDPVVAQPQLPPLPPTSLPPMRTVPPSDAPPQHLRGIEVPMTASSSTFSPLMQRQDHPPYASETARHPAAEMPRYRPVEQAAETTMPMIWSHSESAPAGFLPPPPPPTSLAYITGQHRAPAVGGGSQDTGWGTVNPSAKRSFDEPQVPSQVQAGSVQDSPKRPRLAPIISRNYNDSYMQSPVTYQPAASVPVAEMHTGRSRSQSDVSPSLSQILQNPMPVPPGAYRFVPSSTENEGRAIWQPEPDQTYAPHESPWSTPQARGRSSRGRGGKGRSVKSDSAHSFDDRQDFSGASHSRTSWTTGAEEHYPDTTHYTRMLAPLTSTDQTDHPAYPATPVSSTAQDTFPAPTDLLVGSSGKKSRTKPIRNADGVLIRKDGRPDMRSVSSANNLRKVHAKREAGRSEEGAKAPRSARELAPAYSSYAGSSEEAGRGSGSEGSGRSGSPGGVRQQRGEGGAEGGEGEGSRAAARGQNYDPSTTSAATSGTRPALSAAIAPSRETHPPASIQPAQEDILMSNADDHPDSEERRPETRS</sequence>
<evidence type="ECO:0000313" key="2">
    <source>
        <dbReference type="EMBL" id="KAK5117569.1"/>
    </source>
</evidence>
<dbReference type="AlphaFoldDB" id="A0AAN7TWB9"/>
<name>A0AAN7TWB9_9PEZI</name>
<dbReference type="EMBL" id="JAVRRL010000004">
    <property type="protein sequence ID" value="KAK5117569.1"/>
    <property type="molecule type" value="Genomic_DNA"/>
</dbReference>
<feature type="compositionally biased region" description="Low complexity" evidence="1">
    <location>
        <begin position="610"/>
        <end position="621"/>
    </location>
</feature>
<protein>
    <submittedName>
        <fullName evidence="2">Uncharacterized protein</fullName>
    </submittedName>
</protein>
<comment type="caution">
    <text evidence="2">The sequence shown here is derived from an EMBL/GenBank/DDBJ whole genome shotgun (WGS) entry which is preliminary data.</text>
</comment>
<feature type="compositionally biased region" description="Basic and acidic residues" evidence="1">
    <location>
        <begin position="470"/>
        <end position="483"/>
    </location>
</feature>
<dbReference type="Proteomes" id="UP001310890">
    <property type="component" value="Unassembled WGS sequence"/>
</dbReference>
<accession>A0AAN7TWB9</accession>
<feature type="compositionally biased region" description="Polar residues" evidence="1">
    <location>
        <begin position="323"/>
        <end position="333"/>
    </location>
</feature>
<organism evidence="2 3">
    <name type="scientific">Meristemomyces frigidus</name>
    <dbReference type="NCBI Taxonomy" id="1508187"/>
    <lineage>
        <taxon>Eukaryota</taxon>
        <taxon>Fungi</taxon>
        <taxon>Dikarya</taxon>
        <taxon>Ascomycota</taxon>
        <taxon>Pezizomycotina</taxon>
        <taxon>Dothideomycetes</taxon>
        <taxon>Dothideomycetidae</taxon>
        <taxon>Mycosphaerellales</taxon>
        <taxon>Teratosphaeriaceae</taxon>
        <taxon>Meristemomyces</taxon>
    </lineage>
</organism>
<gene>
    <name evidence="2" type="ORF">LTR62_004991</name>
</gene>
<feature type="compositionally biased region" description="Polar residues" evidence="1">
    <location>
        <begin position="342"/>
        <end position="353"/>
    </location>
</feature>
<feature type="region of interest" description="Disordered" evidence="1">
    <location>
        <begin position="1"/>
        <end position="29"/>
    </location>
</feature>
<feature type="compositionally biased region" description="Basic residues" evidence="1">
    <location>
        <begin position="458"/>
        <end position="469"/>
    </location>
</feature>
<feature type="compositionally biased region" description="Gly residues" evidence="1">
    <location>
        <begin position="625"/>
        <end position="639"/>
    </location>
</feature>
<proteinExistence type="predicted"/>
<feature type="compositionally biased region" description="Polar residues" evidence="1">
    <location>
        <begin position="485"/>
        <end position="496"/>
    </location>
</feature>
<feature type="compositionally biased region" description="Basic and acidic residues" evidence="1">
    <location>
        <begin position="711"/>
        <end position="726"/>
    </location>
</feature>
<evidence type="ECO:0000256" key="1">
    <source>
        <dbReference type="SAM" id="MobiDB-lite"/>
    </source>
</evidence>
<feature type="compositionally biased region" description="Basic and acidic residues" evidence="1">
    <location>
        <begin position="590"/>
        <end position="607"/>
    </location>
</feature>
<feature type="region of interest" description="Disordered" evidence="1">
    <location>
        <begin position="388"/>
        <end position="726"/>
    </location>
</feature>
<evidence type="ECO:0000313" key="3">
    <source>
        <dbReference type="Proteomes" id="UP001310890"/>
    </source>
</evidence>
<feature type="region of interest" description="Disordered" evidence="1">
    <location>
        <begin position="313"/>
        <end position="359"/>
    </location>
</feature>
<reference evidence="2" key="1">
    <citation type="submission" date="2023-08" db="EMBL/GenBank/DDBJ databases">
        <title>Black Yeasts Isolated from many extreme environments.</title>
        <authorList>
            <person name="Coleine C."/>
            <person name="Stajich J.E."/>
            <person name="Selbmann L."/>
        </authorList>
    </citation>
    <scope>NUCLEOTIDE SEQUENCE</scope>
    <source>
        <strain evidence="2">CCFEE 5401</strain>
    </source>
</reference>